<dbReference type="GO" id="GO:0005829">
    <property type="term" value="C:cytosol"/>
    <property type="evidence" value="ECO:0007669"/>
    <property type="project" value="TreeGrafter"/>
</dbReference>
<dbReference type="GO" id="GO:0006760">
    <property type="term" value="P:folic acid-containing compound metabolic process"/>
    <property type="evidence" value="ECO:0007669"/>
    <property type="project" value="TreeGrafter"/>
</dbReference>
<dbReference type="InterPro" id="IPR036291">
    <property type="entry name" value="NAD(P)-bd_dom_sf"/>
</dbReference>
<dbReference type="Gene3D" id="3.40.50.720">
    <property type="entry name" value="NAD(P)-binding Rossmann-like Domain"/>
    <property type="match status" value="1"/>
</dbReference>
<evidence type="ECO:0000313" key="2">
    <source>
        <dbReference type="Proteomes" id="UP000237347"/>
    </source>
</evidence>
<dbReference type="Pfam" id="PF00106">
    <property type="entry name" value="adh_short"/>
    <property type="match status" value="1"/>
</dbReference>
<dbReference type="PANTHER" id="PTHR45267:SF2">
    <property type="entry name" value="NADPH-DEPENDENT PTERIN ALDEHYDE REDUCTASE"/>
    <property type="match status" value="1"/>
</dbReference>
<dbReference type="SUPFAM" id="SSF51735">
    <property type="entry name" value="NAD(P)-binding Rossmann-fold domains"/>
    <property type="match status" value="1"/>
</dbReference>
<comment type="caution">
    <text evidence="1">The sequence shown here is derived from an EMBL/GenBank/DDBJ whole genome shotgun (WGS) entry which is preliminary data.</text>
</comment>
<gene>
    <name evidence="1" type="ORF">CFP56_041986</name>
</gene>
<name>A0AAW0ITQ6_QUESU</name>
<sequence length="141" mass="15112">MTSSTTTPYKGMNAVNGASSRTVLITGVGKGLGRALALELAERGHTVIGCARTQDRLNSLQSNQTSLTPPTTTSSSMLTGKEFQRTNIKVVPLKNAGTVNENNKICQYVKGIANMLRHFIALMLTRNRGIIVNMSSGCNKN</sequence>
<organism evidence="1 2">
    <name type="scientific">Quercus suber</name>
    <name type="common">Cork oak</name>
    <dbReference type="NCBI Taxonomy" id="58331"/>
    <lineage>
        <taxon>Eukaryota</taxon>
        <taxon>Viridiplantae</taxon>
        <taxon>Streptophyta</taxon>
        <taxon>Embryophyta</taxon>
        <taxon>Tracheophyta</taxon>
        <taxon>Spermatophyta</taxon>
        <taxon>Magnoliopsida</taxon>
        <taxon>eudicotyledons</taxon>
        <taxon>Gunneridae</taxon>
        <taxon>Pentapetalae</taxon>
        <taxon>rosids</taxon>
        <taxon>fabids</taxon>
        <taxon>Fagales</taxon>
        <taxon>Fagaceae</taxon>
        <taxon>Quercus</taxon>
    </lineage>
</organism>
<dbReference type="PRINTS" id="PR00081">
    <property type="entry name" value="GDHRDH"/>
</dbReference>
<dbReference type="InterPro" id="IPR053241">
    <property type="entry name" value="NADPH_pterin_aldehyde_rdct"/>
</dbReference>
<keyword evidence="2" id="KW-1185">Reference proteome</keyword>
<dbReference type="InterPro" id="IPR002347">
    <property type="entry name" value="SDR_fam"/>
</dbReference>
<evidence type="ECO:0000313" key="1">
    <source>
        <dbReference type="EMBL" id="KAK7817984.1"/>
    </source>
</evidence>
<dbReference type="Proteomes" id="UP000237347">
    <property type="component" value="Unassembled WGS sequence"/>
</dbReference>
<dbReference type="AlphaFoldDB" id="A0AAW0ITQ6"/>
<dbReference type="EMBL" id="PKMF04000850">
    <property type="protein sequence ID" value="KAK7817984.1"/>
    <property type="molecule type" value="Genomic_DNA"/>
</dbReference>
<reference evidence="1 2" key="1">
    <citation type="journal article" date="2018" name="Sci. Data">
        <title>The draft genome sequence of cork oak.</title>
        <authorList>
            <person name="Ramos A.M."/>
            <person name="Usie A."/>
            <person name="Barbosa P."/>
            <person name="Barros P.M."/>
            <person name="Capote T."/>
            <person name="Chaves I."/>
            <person name="Simoes F."/>
            <person name="Abreu I."/>
            <person name="Carrasquinho I."/>
            <person name="Faro C."/>
            <person name="Guimaraes J.B."/>
            <person name="Mendonca D."/>
            <person name="Nobrega F."/>
            <person name="Rodrigues L."/>
            <person name="Saibo N.J.M."/>
            <person name="Varela M.C."/>
            <person name="Egas C."/>
            <person name="Matos J."/>
            <person name="Miguel C.M."/>
            <person name="Oliveira M.M."/>
            <person name="Ricardo C.P."/>
            <person name="Goncalves S."/>
        </authorList>
    </citation>
    <scope>NUCLEOTIDE SEQUENCE [LARGE SCALE GENOMIC DNA]</scope>
    <source>
        <strain evidence="2">cv. HL8</strain>
    </source>
</reference>
<dbReference type="PANTHER" id="PTHR45267">
    <property type="match status" value="1"/>
</dbReference>
<proteinExistence type="predicted"/>
<protein>
    <submittedName>
        <fullName evidence="1">Nadph-dependent pterin aldehyde reductase</fullName>
    </submittedName>
</protein>
<dbReference type="GO" id="GO:0016616">
    <property type="term" value="F:oxidoreductase activity, acting on the CH-OH group of donors, NAD or NADP as acceptor"/>
    <property type="evidence" value="ECO:0007669"/>
    <property type="project" value="TreeGrafter"/>
</dbReference>
<accession>A0AAW0ITQ6</accession>